<keyword evidence="3" id="KW-1185">Reference proteome</keyword>
<dbReference type="InterPro" id="IPR029039">
    <property type="entry name" value="Flavoprotein-like_sf"/>
</dbReference>
<dbReference type="InterPro" id="IPR008254">
    <property type="entry name" value="Flavodoxin/NO_synth"/>
</dbReference>
<evidence type="ECO:0000313" key="2">
    <source>
        <dbReference type="EMBL" id="PRX43435.1"/>
    </source>
</evidence>
<dbReference type="EMBL" id="PVNH01000015">
    <property type="protein sequence ID" value="PRX43435.1"/>
    <property type="molecule type" value="Genomic_DNA"/>
</dbReference>
<dbReference type="AlphaFoldDB" id="A0A2T0LKL2"/>
<dbReference type="GO" id="GO:0009055">
    <property type="term" value="F:electron transfer activity"/>
    <property type="evidence" value="ECO:0007669"/>
    <property type="project" value="InterPro"/>
</dbReference>
<reference evidence="2 3" key="1">
    <citation type="submission" date="2018-03" db="EMBL/GenBank/DDBJ databases">
        <title>Genomic Encyclopedia of Type Strains, Phase III (KMG-III): the genomes of soil and plant-associated and newly described type strains.</title>
        <authorList>
            <person name="Whitman W."/>
        </authorList>
    </citation>
    <scope>NUCLEOTIDE SEQUENCE [LARGE SCALE GENOMIC DNA]</scope>
    <source>
        <strain evidence="2 3">CGMCC 4.7125</strain>
    </source>
</reference>
<organism evidence="2 3">
    <name type="scientific">Prauserella shujinwangii</name>
    <dbReference type="NCBI Taxonomy" id="1453103"/>
    <lineage>
        <taxon>Bacteria</taxon>
        <taxon>Bacillati</taxon>
        <taxon>Actinomycetota</taxon>
        <taxon>Actinomycetes</taxon>
        <taxon>Pseudonocardiales</taxon>
        <taxon>Pseudonocardiaceae</taxon>
        <taxon>Prauserella</taxon>
    </lineage>
</organism>
<dbReference type="Proteomes" id="UP000238362">
    <property type="component" value="Unassembled WGS sequence"/>
</dbReference>
<sequence length="168" mass="17517">MQRALVVFESMFGNTQTIAKAVAAGLTGRFDVELVEAGDAPAAVPDDVRLVVVGGPTHAFGMSRPSTREDAARQATEGLVSAGRGIREWLAGVRLPRGIGAAAFTTKVHRPALPGSAASKAARLLRRHGARLVAPAESFSVTGTRGPLLDGEAERARRWAERLAAGLG</sequence>
<dbReference type="GO" id="GO:0010181">
    <property type="term" value="F:FMN binding"/>
    <property type="evidence" value="ECO:0007669"/>
    <property type="project" value="InterPro"/>
</dbReference>
<dbReference type="InterPro" id="IPR001226">
    <property type="entry name" value="Flavodoxin_CS"/>
</dbReference>
<feature type="domain" description="Flavodoxin-like" evidence="1">
    <location>
        <begin position="4"/>
        <end position="164"/>
    </location>
</feature>
<dbReference type="SUPFAM" id="SSF52218">
    <property type="entry name" value="Flavoproteins"/>
    <property type="match status" value="1"/>
</dbReference>
<evidence type="ECO:0000313" key="3">
    <source>
        <dbReference type="Proteomes" id="UP000238362"/>
    </source>
</evidence>
<gene>
    <name evidence="2" type="ORF">B0I33_11553</name>
</gene>
<dbReference type="PROSITE" id="PS50902">
    <property type="entry name" value="FLAVODOXIN_LIKE"/>
    <property type="match status" value="1"/>
</dbReference>
<dbReference type="Pfam" id="PF00258">
    <property type="entry name" value="Flavodoxin_1"/>
    <property type="match status" value="1"/>
</dbReference>
<evidence type="ECO:0000259" key="1">
    <source>
        <dbReference type="PROSITE" id="PS50902"/>
    </source>
</evidence>
<protein>
    <submittedName>
        <fullName evidence="2">Flavodoxin</fullName>
    </submittedName>
</protein>
<proteinExistence type="predicted"/>
<dbReference type="Gene3D" id="3.40.50.360">
    <property type="match status" value="1"/>
</dbReference>
<comment type="caution">
    <text evidence="2">The sequence shown here is derived from an EMBL/GenBank/DDBJ whole genome shotgun (WGS) entry which is preliminary data.</text>
</comment>
<dbReference type="RefSeq" id="WP_106182454.1">
    <property type="nucleotide sequence ID" value="NZ_PVNH01000015.1"/>
</dbReference>
<dbReference type="OrthoDB" id="3253043at2"/>
<name>A0A2T0LKL2_9PSEU</name>
<dbReference type="PROSITE" id="PS00201">
    <property type="entry name" value="FLAVODOXIN"/>
    <property type="match status" value="1"/>
</dbReference>
<accession>A0A2T0LKL2</accession>